<feature type="domain" description="Reverse transcriptase" evidence="3">
    <location>
        <begin position="1"/>
        <end position="187"/>
    </location>
</feature>
<accession>D3JL25</accession>
<evidence type="ECO:0000259" key="3">
    <source>
        <dbReference type="PROSITE" id="PS50878"/>
    </source>
</evidence>
<keyword evidence="2" id="KW-0812">Transmembrane</keyword>
<evidence type="ECO:0000256" key="2">
    <source>
        <dbReference type="SAM" id="Phobius"/>
    </source>
</evidence>
<dbReference type="InterPro" id="IPR000477">
    <property type="entry name" value="RT_dom"/>
</dbReference>
<evidence type="ECO:0000313" key="4">
    <source>
        <dbReference type="EMBL" id="ADC53707.1"/>
    </source>
</evidence>
<dbReference type="SUPFAM" id="SSF56672">
    <property type="entry name" value="DNA/RNA polymerases"/>
    <property type="match status" value="1"/>
</dbReference>
<feature type="transmembrane region" description="Helical" evidence="2">
    <location>
        <begin position="266"/>
        <end position="288"/>
    </location>
</feature>
<feature type="compositionally biased region" description="Basic residues" evidence="1">
    <location>
        <begin position="496"/>
        <end position="524"/>
    </location>
</feature>
<dbReference type="InterPro" id="IPR043502">
    <property type="entry name" value="DNA/RNA_pol_sf"/>
</dbReference>
<feature type="non-terminal residue" evidence="4">
    <location>
        <position position="1"/>
    </location>
</feature>
<keyword evidence="2" id="KW-0472">Membrane</keyword>
<dbReference type="PROSITE" id="PS50878">
    <property type="entry name" value="RT_POL"/>
    <property type="match status" value="1"/>
</dbReference>
<dbReference type="Pfam" id="PF00078">
    <property type="entry name" value="RVT_1"/>
    <property type="match status" value="1"/>
</dbReference>
<proteinExistence type="predicted"/>
<organism evidence="4">
    <name type="scientific">Blattella germanica</name>
    <name type="common">German cockroach</name>
    <name type="synonym">Blatta germanica</name>
    <dbReference type="NCBI Taxonomy" id="6973"/>
    <lineage>
        <taxon>Eukaryota</taxon>
        <taxon>Metazoa</taxon>
        <taxon>Ecdysozoa</taxon>
        <taxon>Arthropoda</taxon>
        <taxon>Hexapoda</taxon>
        <taxon>Insecta</taxon>
        <taxon>Pterygota</taxon>
        <taxon>Neoptera</taxon>
        <taxon>Polyneoptera</taxon>
        <taxon>Dictyoptera</taxon>
        <taxon>Blattodea</taxon>
        <taxon>Blaberoidea</taxon>
        <taxon>Blattellidae</taxon>
        <taxon>Blattella</taxon>
    </lineage>
</organism>
<keyword evidence="2" id="KW-1133">Transmembrane helix</keyword>
<feature type="region of interest" description="Disordered" evidence="1">
    <location>
        <begin position="465"/>
        <end position="553"/>
    </location>
</feature>
<dbReference type="EMBL" id="GU205094">
    <property type="protein sequence ID" value="ADC53707.1"/>
    <property type="molecule type" value="Genomic_DNA"/>
</dbReference>
<dbReference type="CDD" id="cd01650">
    <property type="entry name" value="RT_nLTR_like"/>
    <property type="match status" value="1"/>
</dbReference>
<name>D3JL25_BLAGE</name>
<dbReference type="PANTHER" id="PTHR33332">
    <property type="entry name" value="REVERSE TRANSCRIPTASE DOMAIN-CONTAINING PROTEIN"/>
    <property type="match status" value="1"/>
</dbReference>
<dbReference type="AlphaFoldDB" id="D3JL25"/>
<sequence>AIRGVSELSDNYVIGIFVDISGAFDNLWWPALFARLRELNCPGALYNSLKDYCRGRNVTIQSPGVRVTKTITKGCPQGSILGPEFWNIALEPILEKLQRLEDLTEVVAFADDILLIVGGRSRAVIEQKATNIISQLHAWCTEVKLSLAPHKTTYMLLRGNLQRDPVIRLGERSLKRGKVTKYLGIHIDEGMRFHDHIRLTSAKAKLAMNRIIGISNRKFQLPMGCIYAYHEAILTAIAGYGASVWAHRLVLARPKREIRSLQRGILLRLTGAFSTTSVEALTVVMGILPLDMKIRQRGAIHWVKRQNPAKIEDIIGSRARSKGEARTAILNQWQREWEETEKGRRVFEFFPDIRARYRMKHLRPSKGLIHYLTGHGPYGTYLKRINRRANDSCPCGGVGTPEHMMWECPLTADIEIEARRNLGGRSVVEILCDEDLWRHMDRLSNAVSEACRSIYDRGEAANIAEPENLGGNTTLVNRGMSPQGNRRYQWTETGARRWRARRQLRRGRGGPRRARWTRPSKSRGNRGGSSTNRGEVNDEEHSSDSDTEPQVFELRDCVVDLSADRI</sequence>
<feature type="compositionally biased region" description="Basic and acidic residues" evidence="1">
    <location>
        <begin position="535"/>
        <end position="544"/>
    </location>
</feature>
<protein>
    <recommendedName>
        <fullName evidence="3">Reverse transcriptase domain-containing protein</fullName>
    </recommendedName>
</protein>
<feature type="compositionally biased region" description="Polar residues" evidence="1">
    <location>
        <begin position="470"/>
        <end position="488"/>
    </location>
</feature>
<dbReference type="GO" id="GO:0071897">
    <property type="term" value="P:DNA biosynthetic process"/>
    <property type="evidence" value="ECO:0007669"/>
    <property type="project" value="UniProtKB-ARBA"/>
</dbReference>
<feature type="transmembrane region" description="Helical" evidence="2">
    <location>
        <begin position="226"/>
        <end position="246"/>
    </location>
</feature>
<evidence type="ECO:0000256" key="1">
    <source>
        <dbReference type="SAM" id="MobiDB-lite"/>
    </source>
</evidence>
<reference evidence="4" key="1">
    <citation type="journal article" date="2010" name="Russ. J. Genet.">
        <title>Domain Organization of the ORF2 C-Terminal Region of the German Cockroach Retroposon R1.</title>
        <authorList>
            <person name="Kagramanova A.S."/>
            <person name="Kapelinskaya T.V."/>
            <person name="Korolev A.L."/>
            <person name="Mukha D.V."/>
        </authorList>
    </citation>
    <scope>NUCLEOTIDE SEQUENCE</scope>
</reference>